<dbReference type="InterPro" id="IPR044153">
    <property type="entry name" value="PIN_Pae0151-like"/>
</dbReference>
<keyword evidence="6" id="KW-0800">Toxin</keyword>
<evidence type="ECO:0000259" key="7">
    <source>
        <dbReference type="Pfam" id="PF01850"/>
    </source>
</evidence>
<protein>
    <recommendedName>
        <fullName evidence="6">Ribonuclease VapC</fullName>
        <shortName evidence="6">RNase VapC</shortName>
        <ecNumber evidence="6">3.1.-.-</ecNumber>
    </recommendedName>
    <alternativeName>
        <fullName evidence="6">Toxin VapC</fullName>
    </alternativeName>
</protein>
<keyword evidence="4 6" id="KW-0378">Hydrolase</keyword>
<comment type="similarity">
    <text evidence="6">Belongs to the PINc/VapC protein family.</text>
</comment>
<keyword evidence="2 6" id="KW-0540">Nuclease</keyword>
<dbReference type="CDD" id="cd09873">
    <property type="entry name" value="PIN_Pae0151-like"/>
    <property type="match status" value="1"/>
</dbReference>
<evidence type="ECO:0000256" key="6">
    <source>
        <dbReference type="HAMAP-Rule" id="MF_00265"/>
    </source>
</evidence>
<dbReference type="PANTHER" id="PTHR35901:SF1">
    <property type="entry name" value="EXONUCLEASE VAPC9"/>
    <property type="match status" value="1"/>
</dbReference>
<dbReference type="GO" id="GO:0004540">
    <property type="term" value="F:RNA nuclease activity"/>
    <property type="evidence" value="ECO:0007669"/>
    <property type="project" value="InterPro"/>
</dbReference>
<sequence>MIVIDASLTIDLCLSVEGDEAVLAEVRNEGVSLVAPEILDLELVHTLRRLVRRRVLETPRASRALQLFADLQIKRFPHAALLPRIWDLRDNLGAYDAAYFALAEWLDAPLWTRDKKFASVPTHGAAIRVL</sequence>
<comment type="function">
    <text evidence="6">Toxic component of a toxin-antitoxin (TA) system. An RNase.</text>
</comment>
<dbReference type="Gene3D" id="3.40.50.1010">
    <property type="entry name" value="5'-nuclease"/>
    <property type="match status" value="1"/>
</dbReference>
<gene>
    <name evidence="6" type="primary">vapC</name>
    <name evidence="8" type="ORF">NOG11_05035</name>
</gene>
<dbReference type="GO" id="GO:0000287">
    <property type="term" value="F:magnesium ion binding"/>
    <property type="evidence" value="ECO:0007669"/>
    <property type="project" value="UniProtKB-UniRule"/>
</dbReference>
<dbReference type="InterPro" id="IPR002716">
    <property type="entry name" value="PIN_dom"/>
</dbReference>
<feature type="binding site" evidence="6">
    <location>
        <position position="5"/>
    </location>
    <ligand>
        <name>Mg(2+)</name>
        <dbReference type="ChEBI" id="CHEBI:18420"/>
    </ligand>
</feature>
<dbReference type="InterPro" id="IPR051619">
    <property type="entry name" value="TypeII_TA_RNase_PINc/VapC"/>
</dbReference>
<dbReference type="RefSeq" id="WP_256618597.1">
    <property type="nucleotide sequence ID" value="NZ_JANIBC010000002.1"/>
</dbReference>
<dbReference type="PANTHER" id="PTHR35901">
    <property type="entry name" value="RIBONUCLEASE VAPC3"/>
    <property type="match status" value="1"/>
</dbReference>
<dbReference type="GO" id="GO:0016787">
    <property type="term" value="F:hydrolase activity"/>
    <property type="evidence" value="ECO:0007669"/>
    <property type="project" value="UniProtKB-KW"/>
</dbReference>
<dbReference type="EC" id="3.1.-.-" evidence="6"/>
<evidence type="ECO:0000256" key="3">
    <source>
        <dbReference type="ARBA" id="ARBA00022723"/>
    </source>
</evidence>
<evidence type="ECO:0000256" key="4">
    <source>
        <dbReference type="ARBA" id="ARBA00022801"/>
    </source>
</evidence>
<keyword evidence="9" id="KW-1185">Reference proteome</keyword>
<dbReference type="InterPro" id="IPR022907">
    <property type="entry name" value="VapC_family"/>
</dbReference>
<dbReference type="EMBL" id="JANIBC010000002">
    <property type="protein sequence ID" value="MCQ8184747.1"/>
    <property type="molecule type" value="Genomic_DNA"/>
</dbReference>
<evidence type="ECO:0000313" key="8">
    <source>
        <dbReference type="EMBL" id="MCQ8184747.1"/>
    </source>
</evidence>
<evidence type="ECO:0000256" key="1">
    <source>
        <dbReference type="ARBA" id="ARBA00022649"/>
    </source>
</evidence>
<keyword evidence="5 6" id="KW-0460">Magnesium</keyword>
<dbReference type="InterPro" id="IPR029060">
    <property type="entry name" value="PIN-like_dom_sf"/>
</dbReference>
<evidence type="ECO:0000313" key="9">
    <source>
        <dbReference type="Proteomes" id="UP001142610"/>
    </source>
</evidence>
<keyword evidence="3 6" id="KW-0479">Metal-binding</keyword>
<reference evidence="8" key="1">
    <citation type="submission" date="2022-07" db="EMBL/GenBank/DDBJ databases">
        <title>Parvularcula maris sp. nov., an algicidal bacterium isolated from seawater.</title>
        <authorList>
            <person name="Li F."/>
        </authorList>
    </citation>
    <scope>NUCLEOTIDE SEQUENCE</scope>
    <source>
        <strain evidence="8">BGMRC 0090</strain>
    </source>
</reference>
<evidence type="ECO:0000256" key="5">
    <source>
        <dbReference type="ARBA" id="ARBA00022842"/>
    </source>
</evidence>
<name>A0A9X2L9R8_9PROT</name>
<dbReference type="HAMAP" id="MF_00265">
    <property type="entry name" value="VapC_Nob1"/>
    <property type="match status" value="1"/>
</dbReference>
<organism evidence="8 9">
    <name type="scientific">Parvularcula maris</name>
    <dbReference type="NCBI Taxonomy" id="2965077"/>
    <lineage>
        <taxon>Bacteria</taxon>
        <taxon>Pseudomonadati</taxon>
        <taxon>Pseudomonadota</taxon>
        <taxon>Alphaproteobacteria</taxon>
        <taxon>Parvularculales</taxon>
        <taxon>Parvularculaceae</taxon>
        <taxon>Parvularcula</taxon>
    </lineage>
</organism>
<feature type="domain" description="PIN" evidence="7">
    <location>
        <begin position="2"/>
        <end position="120"/>
    </location>
</feature>
<dbReference type="GO" id="GO:0090729">
    <property type="term" value="F:toxin activity"/>
    <property type="evidence" value="ECO:0007669"/>
    <property type="project" value="UniProtKB-KW"/>
</dbReference>
<dbReference type="AlphaFoldDB" id="A0A9X2L9R8"/>
<dbReference type="Pfam" id="PF01850">
    <property type="entry name" value="PIN"/>
    <property type="match status" value="1"/>
</dbReference>
<keyword evidence="1 6" id="KW-1277">Toxin-antitoxin system</keyword>
<comment type="cofactor">
    <cofactor evidence="6">
        <name>Mg(2+)</name>
        <dbReference type="ChEBI" id="CHEBI:18420"/>
    </cofactor>
</comment>
<evidence type="ECO:0000256" key="2">
    <source>
        <dbReference type="ARBA" id="ARBA00022722"/>
    </source>
</evidence>
<proteinExistence type="inferred from homology"/>
<dbReference type="SUPFAM" id="SSF88723">
    <property type="entry name" value="PIN domain-like"/>
    <property type="match status" value="1"/>
</dbReference>
<feature type="binding site" evidence="6">
    <location>
        <position position="96"/>
    </location>
    <ligand>
        <name>Mg(2+)</name>
        <dbReference type="ChEBI" id="CHEBI:18420"/>
    </ligand>
</feature>
<accession>A0A9X2L9R8</accession>
<comment type="caution">
    <text evidence="8">The sequence shown here is derived from an EMBL/GenBank/DDBJ whole genome shotgun (WGS) entry which is preliminary data.</text>
</comment>
<dbReference type="Proteomes" id="UP001142610">
    <property type="component" value="Unassembled WGS sequence"/>
</dbReference>